<dbReference type="AlphaFoldDB" id="A0A4Z1GZA0"/>
<sequence length="200" mass="23023">MKQTTAPIRFNVVSMTNNANITIREVGSRHLITEIPEDEQFDMHGIEEQGPDWKFKRKFTSRFYLSSSKIAETGEFLVTKSSDWDILISQKHIRCTNMSVAKEAEQREFEWSQQELLENQSRLYEEREKMKRSSQLESRHLSAVGRAWTVDDNKKAIMPTSISEASGGEQGDLPIQMDSIDDQSLAKLRDASIRFGTMQD</sequence>
<name>A0A4Z1GZA0_9HELO</name>
<accession>A0A4Z1GZA0</accession>
<organism evidence="1 2">
    <name type="scientific">Botrytis hyacinthi</name>
    <dbReference type="NCBI Taxonomy" id="278943"/>
    <lineage>
        <taxon>Eukaryota</taxon>
        <taxon>Fungi</taxon>
        <taxon>Dikarya</taxon>
        <taxon>Ascomycota</taxon>
        <taxon>Pezizomycotina</taxon>
        <taxon>Leotiomycetes</taxon>
        <taxon>Helotiales</taxon>
        <taxon>Sclerotiniaceae</taxon>
        <taxon>Botrytis</taxon>
    </lineage>
</organism>
<evidence type="ECO:0000313" key="2">
    <source>
        <dbReference type="Proteomes" id="UP000297814"/>
    </source>
</evidence>
<comment type="caution">
    <text evidence="1">The sequence shown here is derived from an EMBL/GenBank/DDBJ whole genome shotgun (WGS) entry which is preliminary data.</text>
</comment>
<protein>
    <submittedName>
        <fullName evidence="1">Uncharacterized protein</fullName>
    </submittedName>
</protein>
<keyword evidence="2" id="KW-1185">Reference proteome</keyword>
<evidence type="ECO:0000313" key="1">
    <source>
        <dbReference type="EMBL" id="TGO41838.1"/>
    </source>
</evidence>
<dbReference type="Proteomes" id="UP000297814">
    <property type="component" value="Unassembled WGS sequence"/>
</dbReference>
<gene>
    <name evidence="1" type="ORF">BHYA_0015g00010</name>
</gene>
<dbReference type="EMBL" id="PQXK01000015">
    <property type="protein sequence ID" value="TGO41838.1"/>
    <property type="molecule type" value="Genomic_DNA"/>
</dbReference>
<proteinExistence type="predicted"/>
<reference evidence="1 2" key="1">
    <citation type="submission" date="2017-12" db="EMBL/GenBank/DDBJ databases">
        <title>Comparative genomics of Botrytis spp.</title>
        <authorList>
            <person name="Valero-Jimenez C.A."/>
            <person name="Tapia P."/>
            <person name="Veloso J."/>
            <person name="Silva-Moreno E."/>
            <person name="Staats M."/>
            <person name="Valdes J.H."/>
            <person name="Van Kan J.A.L."/>
        </authorList>
    </citation>
    <scope>NUCLEOTIDE SEQUENCE [LARGE SCALE GENOMIC DNA]</scope>
    <source>
        <strain evidence="1 2">Bh0001</strain>
    </source>
</reference>